<dbReference type="EMBL" id="UOFN01000013">
    <property type="protein sequence ID" value="VAW73270.1"/>
    <property type="molecule type" value="Genomic_DNA"/>
</dbReference>
<dbReference type="SUPFAM" id="SSF52266">
    <property type="entry name" value="SGNH hydrolase"/>
    <property type="match status" value="1"/>
</dbReference>
<sequence>MRKLMQKIIGFVCLFQITIAVLANPGLQGEGVVKAEDIAVVIGASYAQSWNVDRLDGLKVVNAGVDGQQSFELLERFQHDVLDRKPRMVVIWGYINDIHRNPRDKIDQTKQRAKDSFIKMVELAQQNDVIPVLATEVTIRPPDGWKETVMGWIGDLRGKQGYQAYVNQHVSQLNIWLRRYAAENGLRLLDFEPLLAGKDGVRLERFATPDGTHINAAAYKRLSEYTQTQLR</sequence>
<evidence type="ECO:0000313" key="2">
    <source>
        <dbReference type="EMBL" id="VAW73270.1"/>
    </source>
</evidence>
<dbReference type="InterPro" id="IPR013830">
    <property type="entry name" value="SGNH_hydro"/>
</dbReference>
<gene>
    <name evidence="2" type="ORF">MNBD_GAMMA15-654</name>
</gene>
<dbReference type="AlphaFoldDB" id="A0A3B0Y8W5"/>
<name>A0A3B0Y8W5_9ZZZZ</name>
<organism evidence="2">
    <name type="scientific">hydrothermal vent metagenome</name>
    <dbReference type="NCBI Taxonomy" id="652676"/>
    <lineage>
        <taxon>unclassified sequences</taxon>
        <taxon>metagenomes</taxon>
        <taxon>ecological metagenomes</taxon>
    </lineage>
</organism>
<dbReference type="InterPro" id="IPR036514">
    <property type="entry name" value="SGNH_hydro_sf"/>
</dbReference>
<proteinExistence type="predicted"/>
<dbReference type="Gene3D" id="3.40.50.1110">
    <property type="entry name" value="SGNH hydrolase"/>
    <property type="match status" value="1"/>
</dbReference>
<reference evidence="2" key="1">
    <citation type="submission" date="2018-06" db="EMBL/GenBank/DDBJ databases">
        <authorList>
            <person name="Zhirakovskaya E."/>
        </authorList>
    </citation>
    <scope>NUCLEOTIDE SEQUENCE</scope>
</reference>
<accession>A0A3B0Y8W5</accession>
<protein>
    <recommendedName>
        <fullName evidence="1">SGNH hydrolase-type esterase domain-containing protein</fullName>
    </recommendedName>
</protein>
<dbReference type="Pfam" id="PF13472">
    <property type="entry name" value="Lipase_GDSL_2"/>
    <property type="match status" value="1"/>
</dbReference>
<evidence type="ECO:0000259" key="1">
    <source>
        <dbReference type="Pfam" id="PF13472"/>
    </source>
</evidence>
<feature type="domain" description="SGNH hydrolase-type esterase" evidence="1">
    <location>
        <begin position="53"/>
        <end position="221"/>
    </location>
</feature>